<gene>
    <name evidence="3" type="ORF">HLB23_11320</name>
</gene>
<evidence type="ECO:0000313" key="4">
    <source>
        <dbReference type="Proteomes" id="UP000586827"/>
    </source>
</evidence>
<dbReference type="InterPro" id="IPR014748">
    <property type="entry name" value="Enoyl-CoA_hydra_C"/>
</dbReference>
<evidence type="ECO:0000259" key="2">
    <source>
        <dbReference type="Pfam" id="PF12680"/>
    </source>
</evidence>
<keyword evidence="4" id="KW-1185">Reference proteome</keyword>
<comment type="similarity">
    <text evidence="1">Belongs to the enoyl-CoA hydratase/isomerase family.</text>
</comment>
<dbReference type="PANTHER" id="PTHR43459:SF1">
    <property type="entry name" value="EG:BACN32G11.4 PROTEIN"/>
    <property type="match status" value="1"/>
</dbReference>
<dbReference type="Gene3D" id="1.10.12.10">
    <property type="entry name" value="Lyase 2-enoyl-coa Hydratase, Chain A, domain 2"/>
    <property type="match status" value="1"/>
</dbReference>
<evidence type="ECO:0000313" key="3">
    <source>
        <dbReference type="EMBL" id="NNH70444.1"/>
    </source>
</evidence>
<evidence type="ECO:0000256" key="1">
    <source>
        <dbReference type="ARBA" id="ARBA00005254"/>
    </source>
</evidence>
<dbReference type="EMBL" id="JABELX010000004">
    <property type="protein sequence ID" value="NNH70444.1"/>
    <property type="molecule type" value="Genomic_DNA"/>
</dbReference>
<dbReference type="InterPro" id="IPR029045">
    <property type="entry name" value="ClpP/crotonase-like_dom_sf"/>
</dbReference>
<dbReference type="Pfam" id="PF12680">
    <property type="entry name" value="SnoaL_2"/>
    <property type="match status" value="1"/>
</dbReference>
<dbReference type="AlphaFoldDB" id="A0A849BW46"/>
<organism evidence="3 4">
    <name type="scientific">Nocardia uniformis</name>
    <dbReference type="NCBI Taxonomy" id="53432"/>
    <lineage>
        <taxon>Bacteria</taxon>
        <taxon>Bacillati</taxon>
        <taxon>Actinomycetota</taxon>
        <taxon>Actinomycetes</taxon>
        <taxon>Mycobacteriales</taxon>
        <taxon>Nocardiaceae</taxon>
        <taxon>Nocardia</taxon>
    </lineage>
</organism>
<feature type="domain" description="SnoaL-like" evidence="2">
    <location>
        <begin position="6"/>
        <end position="114"/>
    </location>
</feature>
<dbReference type="GO" id="GO:0003824">
    <property type="term" value="F:catalytic activity"/>
    <property type="evidence" value="ECO:0007669"/>
    <property type="project" value="UniProtKB-ARBA"/>
</dbReference>
<dbReference type="InterPro" id="IPR001753">
    <property type="entry name" value="Enoyl-CoA_hydra/iso"/>
</dbReference>
<dbReference type="InterPro" id="IPR032710">
    <property type="entry name" value="NTF2-like_dom_sf"/>
</dbReference>
<dbReference type="Pfam" id="PF00378">
    <property type="entry name" value="ECH_1"/>
    <property type="match status" value="1"/>
</dbReference>
<protein>
    <submittedName>
        <fullName evidence="3">SnoaL-like domain-containing protein</fullName>
    </submittedName>
</protein>
<dbReference type="RefSeq" id="WP_067526710.1">
    <property type="nucleotide sequence ID" value="NZ_JABELX010000004.1"/>
</dbReference>
<proteinExistence type="inferred from homology"/>
<dbReference type="InterPro" id="IPR037401">
    <property type="entry name" value="SnoaL-like"/>
</dbReference>
<sequence length="393" mass="42319">MSREIAEQWYRALAVGDRDALARVLHPTFEAHVTAGMPLGLGGVYIGSDEARRRFWGVIARHYRARAVPEAFEMLPDGRMLVSGTYIGTAIASGKPLDAAFTHLLSFQDHQIIRLDQLTDSGRWHEALGENGPLETIDYSMADGIATICLNRPGERNAIDLQVAEDLLIAARRCAADRGIRAVLIKGNGSALTVGGDIGYFAESAPPHGELLRRMTGPFHEAFRILSRLDAPIVTAAHGSVAGGGLGFVYIADFVLAAEGTKFATGFAALGLSGDGGGTWFLPRLVGVRRATEMYLRNRVLDAREAAEWGLITEAVAPEELAGRADELVRELAAGPTRAFGRMRGLLRTAWDNTLSEQFVEESEALAATGDSMDAGRAIEAFAAKSRPTFEGR</sequence>
<reference evidence="3 4" key="1">
    <citation type="submission" date="2020-05" db="EMBL/GenBank/DDBJ databases">
        <title>MicrobeNet Type strains.</title>
        <authorList>
            <person name="Nicholson A.C."/>
        </authorList>
    </citation>
    <scope>NUCLEOTIDE SEQUENCE [LARGE SCALE GENOMIC DNA]</scope>
    <source>
        <strain evidence="3 4">JCM 3224</strain>
    </source>
</reference>
<dbReference type="Proteomes" id="UP000586827">
    <property type="component" value="Unassembled WGS sequence"/>
</dbReference>
<comment type="caution">
    <text evidence="3">The sequence shown here is derived from an EMBL/GenBank/DDBJ whole genome shotgun (WGS) entry which is preliminary data.</text>
</comment>
<dbReference type="Gene3D" id="3.10.450.50">
    <property type="match status" value="1"/>
</dbReference>
<accession>A0A849BW46</accession>
<dbReference type="PANTHER" id="PTHR43459">
    <property type="entry name" value="ENOYL-COA HYDRATASE"/>
    <property type="match status" value="1"/>
</dbReference>
<dbReference type="SUPFAM" id="SSF54427">
    <property type="entry name" value="NTF2-like"/>
    <property type="match status" value="1"/>
</dbReference>
<dbReference type="Gene3D" id="3.90.226.10">
    <property type="entry name" value="2-enoyl-CoA Hydratase, Chain A, domain 1"/>
    <property type="match status" value="1"/>
</dbReference>
<dbReference type="SUPFAM" id="SSF52096">
    <property type="entry name" value="ClpP/crotonase"/>
    <property type="match status" value="1"/>
</dbReference>
<dbReference type="CDD" id="cd06558">
    <property type="entry name" value="crotonase-like"/>
    <property type="match status" value="1"/>
</dbReference>
<name>A0A849BW46_9NOCA</name>